<dbReference type="AlphaFoldDB" id="A0A5J4U3X0"/>
<comment type="caution">
    <text evidence="2">The sequence shown here is derived from an EMBL/GenBank/DDBJ whole genome shotgun (WGS) entry which is preliminary data.</text>
</comment>
<proteinExistence type="predicted"/>
<dbReference type="Proteomes" id="UP000324800">
    <property type="component" value="Unassembled WGS sequence"/>
</dbReference>
<reference evidence="2 3" key="1">
    <citation type="submission" date="2019-03" db="EMBL/GenBank/DDBJ databases">
        <title>Single cell metagenomics reveals metabolic interactions within the superorganism composed of flagellate Streblomastix strix and complex community of Bacteroidetes bacteria on its surface.</title>
        <authorList>
            <person name="Treitli S.C."/>
            <person name="Kolisko M."/>
            <person name="Husnik F."/>
            <person name="Keeling P."/>
            <person name="Hampl V."/>
        </authorList>
    </citation>
    <scope>NUCLEOTIDE SEQUENCE [LARGE SCALE GENOMIC DNA]</scope>
    <source>
        <strain evidence="2">ST1C</strain>
    </source>
</reference>
<gene>
    <name evidence="2" type="ORF">EZS28_039642</name>
</gene>
<dbReference type="EMBL" id="SNRW01021178">
    <property type="protein sequence ID" value="KAA6364830.1"/>
    <property type="molecule type" value="Genomic_DNA"/>
</dbReference>
<dbReference type="PROSITE" id="PS51257">
    <property type="entry name" value="PROKAR_LIPOPROTEIN"/>
    <property type="match status" value="1"/>
</dbReference>
<dbReference type="SUPFAM" id="SSF49452">
    <property type="entry name" value="Starch-binding domain-like"/>
    <property type="match status" value="1"/>
</dbReference>
<feature type="chain" id="PRO_5023873719" description="Carboxypeptidase regulatory-like domain-containing protein" evidence="1">
    <location>
        <begin position="22"/>
        <end position="381"/>
    </location>
</feature>
<evidence type="ECO:0008006" key="4">
    <source>
        <dbReference type="Google" id="ProtNLM"/>
    </source>
</evidence>
<sequence>MKKILNFKTLALTALVFGAFGCQQDEYEIDHLVDYVGTVQDNSTKGAISKEVTITYDGLKTPIKVEADGTFLIPNLKSGIYEFRFEAEGYATASYKTTVKWEADYGQLTSPKKGAHVNQLQTAESVPLYPSGAELAGYVFHAANALGTNAPYGSDVTVVFVPNLPSNIDGYGFPTLYTAPTNANGSYRITNLPKNVSGRLVVYSSADPSTGLLASTRAETNEGINSYNITENPAETPSLTVVSTNFEGQILAPDAQLLITFDQPLEPLDAFQDKLSINLLYGYWGSDDNGHFNINKPVSLAQADDTKTLVINLADFIKLEEEKIPDSYLLEVKLKISDDADLYKTYTFYIQVGPPSPAGFQIFFQQETAKKRLSIWTVSFF</sequence>
<keyword evidence="1" id="KW-0732">Signal</keyword>
<name>A0A5J4U3X0_9EUKA</name>
<accession>A0A5J4U3X0</accession>
<feature type="signal peptide" evidence="1">
    <location>
        <begin position="1"/>
        <end position="21"/>
    </location>
</feature>
<dbReference type="InterPro" id="IPR013784">
    <property type="entry name" value="Carb-bd-like_fold"/>
</dbReference>
<organism evidence="2 3">
    <name type="scientific">Streblomastix strix</name>
    <dbReference type="NCBI Taxonomy" id="222440"/>
    <lineage>
        <taxon>Eukaryota</taxon>
        <taxon>Metamonada</taxon>
        <taxon>Preaxostyla</taxon>
        <taxon>Oxymonadida</taxon>
        <taxon>Streblomastigidae</taxon>
        <taxon>Streblomastix</taxon>
    </lineage>
</organism>
<dbReference type="SUPFAM" id="SSF117074">
    <property type="entry name" value="Hypothetical protein PA1324"/>
    <property type="match status" value="1"/>
</dbReference>
<evidence type="ECO:0000256" key="1">
    <source>
        <dbReference type="SAM" id="SignalP"/>
    </source>
</evidence>
<protein>
    <recommendedName>
        <fullName evidence="4">Carboxypeptidase regulatory-like domain-containing protein</fullName>
    </recommendedName>
</protein>
<dbReference type="Gene3D" id="2.60.40.1120">
    <property type="entry name" value="Carboxypeptidase-like, regulatory domain"/>
    <property type="match status" value="1"/>
</dbReference>
<evidence type="ECO:0000313" key="3">
    <source>
        <dbReference type="Proteomes" id="UP000324800"/>
    </source>
</evidence>
<evidence type="ECO:0000313" key="2">
    <source>
        <dbReference type="EMBL" id="KAA6364830.1"/>
    </source>
</evidence>
<dbReference type="GO" id="GO:0030246">
    <property type="term" value="F:carbohydrate binding"/>
    <property type="evidence" value="ECO:0007669"/>
    <property type="project" value="InterPro"/>
</dbReference>